<feature type="coiled-coil region" evidence="3">
    <location>
        <begin position="333"/>
        <end position="406"/>
    </location>
</feature>
<comment type="caution">
    <text evidence="5">The sequence shown here is derived from an EMBL/GenBank/DDBJ whole genome shotgun (WGS) entry which is preliminary data.</text>
</comment>
<dbReference type="GO" id="GO:0005869">
    <property type="term" value="C:dynactin complex"/>
    <property type="evidence" value="ECO:0007669"/>
    <property type="project" value="InterPro"/>
</dbReference>
<reference evidence="5" key="2">
    <citation type="submission" date="2021-10" db="EMBL/GenBank/DDBJ databases">
        <title>Phylogenomics reveals ancestral predisposition of the termite-cultivated fungus Termitomyces towards a domesticated lifestyle.</title>
        <authorList>
            <person name="Auxier B."/>
            <person name="Grum-Grzhimaylo A."/>
            <person name="Cardenas M.E."/>
            <person name="Lodge J.D."/>
            <person name="Laessoe T."/>
            <person name="Pedersen O."/>
            <person name="Smith M.E."/>
            <person name="Kuyper T.W."/>
            <person name="Franco-Molano E.A."/>
            <person name="Baroni T.J."/>
            <person name="Aanen D.K."/>
        </authorList>
    </citation>
    <scope>NUCLEOTIDE SEQUENCE</scope>
    <source>
        <strain evidence="5">D49</strain>
    </source>
</reference>
<dbReference type="AlphaFoldDB" id="A0A9P7GJ04"/>
<dbReference type="InterPro" id="IPR028133">
    <property type="entry name" value="Dynamitin"/>
</dbReference>
<dbReference type="GO" id="GO:0005737">
    <property type="term" value="C:cytoplasm"/>
    <property type="evidence" value="ECO:0007669"/>
    <property type="project" value="UniProtKB-SubCell"/>
</dbReference>
<feature type="compositionally biased region" description="Basic and acidic residues" evidence="4">
    <location>
        <begin position="49"/>
        <end position="59"/>
    </location>
</feature>
<evidence type="ECO:0008006" key="7">
    <source>
        <dbReference type="Google" id="ProtNLM"/>
    </source>
</evidence>
<protein>
    <recommendedName>
        <fullName evidence="7">Dynactin subunit 2</fullName>
    </recommendedName>
</protein>
<organism evidence="5 6">
    <name type="scientific">Sphagnurus paluster</name>
    <dbReference type="NCBI Taxonomy" id="117069"/>
    <lineage>
        <taxon>Eukaryota</taxon>
        <taxon>Fungi</taxon>
        <taxon>Dikarya</taxon>
        <taxon>Basidiomycota</taxon>
        <taxon>Agaricomycotina</taxon>
        <taxon>Agaricomycetes</taxon>
        <taxon>Agaricomycetidae</taxon>
        <taxon>Agaricales</taxon>
        <taxon>Tricholomatineae</taxon>
        <taxon>Lyophyllaceae</taxon>
        <taxon>Sphagnurus</taxon>
    </lineage>
</organism>
<evidence type="ECO:0000256" key="3">
    <source>
        <dbReference type="SAM" id="Coils"/>
    </source>
</evidence>
<dbReference type="Pfam" id="PF04912">
    <property type="entry name" value="Dynamitin"/>
    <property type="match status" value="1"/>
</dbReference>
<dbReference type="GO" id="GO:0007017">
    <property type="term" value="P:microtubule-based process"/>
    <property type="evidence" value="ECO:0007669"/>
    <property type="project" value="InterPro"/>
</dbReference>
<dbReference type="Proteomes" id="UP000717328">
    <property type="component" value="Unassembled WGS sequence"/>
</dbReference>
<accession>A0A9P7GJ04</accession>
<sequence>MSSNKYADLPDIDTAPDVYETEDVIPSTQTAGEDSDEEVAPPQRGATRGRTDIPGKEEIDSSSLNPEEASKRFRKAERKRDRTRTLYAYPPSRSSSPEEPANARPLPLAHRLRNLQNELAALETELADPSNPVLAKEREVDNVDPGELIRGLVDVRGRLDKIRKEKEGRAKLLGAVMGDSREVGSDDEEAREKKSGEQAKGTGDEAAGKPEVKSIVEMDRRVGELEKLVGSSSAALDETSPLPPPLLPLISRLNAQLTILTQPRHIDSISRRLKLLLSDLDRASAQHSHRRQASQANGPTQPSALQEQLLPLLSRLGPSLPQIPHILTRLRTLAALHTSAAEFQETLASLEQEQQKMHEALTELDGAVKTVEISLEENRSVVRGNVAGLESRVDALLSRLEQLSRTPESS</sequence>
<keyword evidence="2" id="KW-0963">Cytoplasm</keyword>
<keyword evidence="6" id="KW-1185">Reference proteome</keyword>
<dbReference type="PANTHER" id="PTHR15346">
    <property type="entry name" value="DYNACTIN SUBUNIT"/>
    <property type="match status" value="1"/>
</dbReference>
<evidence type="ECO:0000256" key="1">
    <source>
        <dbReference type="ARBA" id="ARBA00004496"/>
    </source>
</evidence>
<reference evidence="5" key="1">
    <citation type="submission" date="2021-02" db="EMBL/GenBank/DDBJ databases">
        <authorList>
            <person name="Nieuwenhuis M."/>
            <person name="Van De Peppel L.J.J."/>
        </authorList>
    </citation>
    <scope>NUCLEOTIDE SEQUENCE</scope>
    <source>
        <strain evidence="5">D49</strain>
    </source>
</reference>
<gene>
    <name evidence="5" type="ORF">H0H81_000354</name>
</gene>
<feature type="region of interest" description="Disordered" evidence="4">
    <location>
        <begin position="1"/>
        <end position="108"/>
    </location>
</feature>
<name>A0A9P7GJ04_9AGAR</name>
<evidence type="ECO:0000256" key="4">
    <source>
        <dbReference type="SAM" id="MobiDB-lite"/>
    </source>
</evidence>
<evidence type="ECO:0000256" key="2">
    <source>
        <dbReference type="ARBA" id="ARBA00022490"/>
    </source>
</evidence>
<feature type="compositionally biased region" description="Low complexity" evidence="4">
    <location>
        <begin position="90"/>
        <end position="100"/>
    </location>
</feature>
<evidence type="ECO:0000313" key="6">
    <source>
        <dbReference type="Proteomes" id="UP000717328"/>
    </source>
</evidence>
<dbReference type="Gene3D" id="1.20.5.340">
    <property type="match status" value="1"/>
</dbReference>
<feature type="compositionally biased region" description="Basic and acidic residues" evidence="4">
    <location>
        <begin position="179"/>
        <end position="213"/>
    </location>
</feature>
<proteinExistence type="predicted"/>
<dbReference type="OrthoDB" id="4977at2759"/>
<comment type="subcellular location">
    <subcellularLocation>
        <location evidence="1">Cytoplasm</location>
    </subcellularLocation>
</comment>
<evidence type="ECO:0000313" key="5">
    <source>
        <dbReference type="EMBL" id="KAG5650195.1"/>
    </source>
</evidence>
<keyword evidence="3" id="KW-0175">Coiled coil</keyword>
<feature type="region of interest" description="Disordered" evidence="4">
    <location>
        <begin position="176"/>
        <end position="213"/>
    </location>
</feature>
<dbReference type="EMBL" id="JABCKI010000522">
    <property type="protein sequence ID" value="KAG5650195.1"/>
    <property type="molecule type" value="Genomic_DNA"/>
</dbReference>